<dbReference type="Gene3D" id="3.40.50.11590">
    <property type="match status" value="1"/>
</dbReference>
<dbReference type="AlphaFoldDB" id="A0A857DFC8"/>
<evidence type="ECO:0000259" key="1">
    <source>
        <dbReference type="Pfam" id="PF04016"/>
    </source>
</evidence>
<evidence type="ECO:0000313" key="2">
    <source>
        <dbReference type="EMBL" id="QGZ99248.1"/>
    </source>
</evidence>
<dbReference type="SUPFAM" id="SSF159713">
    <property type="entry name" value="Dhaf3308-like"/>
    <property type="match status" value="1"/>
</dbReference>
<dbReference type="RefSeq" id="WP_158208071.1">
    <property type="nucleotide sequence ID" value="NZ_CP046996.1"/>
</dbReference>
<evidence type="ECO:0000313" key="3">
    <source>
        <dbReference type="Proteomes" id="UP000430508"/>
    </source>
</evidence>
<dbReference type="InterPro" id="IPR007161">
    <property type="entry name" value="DUF364"/>
</dbReference>
<name>A0A857DFC8_9FIRM</name>
<feature type="domain" description="Putative heavy-metal chelation" evidence="1">
    <location>
        <begin position="137"/>
        <end position="220"/>
    </location>
</feature>
<accession>A0A857DFC8</accession>
<sequence length="246" mass="27003">MSGEVELFAKLQKNLKKLADINELSEQKVEIACSVLTAQEAIGNPERKDFPIQKGKEKMMQACFGCSFGQAFTDMPNTFIGKLKDLTTMPLNTNYERAVFVSGLNAVLRELKIADHTVHCKDDGPKKCSLELAEMIEKEYGKPKIALFGLQPAMAEVLSQKYDLRIFDLDQDNIGKEKFGTVIEDGMCDIGAVEAWADLFLVTGSTICNGSIINFLPINKPVVYFGTTVAGAASLLGLKRFCSQAS</sequence>
<dbReference type="Pfam" id="PF04016">
    <property type="entry name" value="DUF364"/>
    <property type="match status" value="1"/>
</dbReference>
<reference evidence="2 3" key="1">
    <citation type="submission" date="2019-12" db="EMBL/GenBank/DDBJ databases">
        <title>Sequence classification of anaerobic respiratory reductive dehalogenases: First we see many, then we see few.</title>
        <authorList>
            <person name="Molenda O."/>
            <person name="Puentes Jacome L.A."/>
            <person name="Cao X."/>
            <person name="Nesbo C.L."/>
            <person name="Tang S."/>
            <person name="Morson N."/>
            <person name="Patron J."/>
            <person name="Lomheim L."/>
            <person name="Wishart D.S."/>
            <person name="Edwards E.A."/>
        </authorList>
    </citation>
    <scope>NUCLEOTIDE SEQUENCE [LARGE SCALE GENOMIC DNA]</scope>
    <source>
        <strain evidence="2 3">12DCA</strain>
    </source>
</reference>
<proteinExistence type="predicted"/>
<gene>
    <name evidence="2" type="ORF">GQ588_00470</name>
</gene>
<dbReference type="EMBL" id="CP046996">
    <property type="protein sequence ID" value="QGZ99248.1"/>
    <property type="molecule type" value="Genomic_DNA"/>
</dbReference>
<dbReference type="Proteomes" id="UP000430508">
    <property type="component" value="Chromosome"/>
</dbReference>
<protein>
    <recommendedName>
        <fullName evidence="1">Putative heavy-metal chelation domain-containing protein</fullName>
    </recommendedName>
</protein>
<organism evidence="2 3">
    <name type="scientific">Dehalobacter restrictus</name>
    <dbReference type="NCBI Taxonomy" id="55583"/>
    <lineage>
        <taxon>Bacteria</taxon>
        <taxon>Bacillati</taxon>
        <taxon>Bacillota</taxon>
        <taxon>Clostridia</taxon>
        <taxon>Eubacteriales</taxon>
        <taxon>Desulfitobacteriaceae</taxon>
        <taxon>Dehalobacter</taxon>
    </lineage>
</organism>